<comment type="catalytic activity">
    <reaction evidence="5 6">
        <text>L-serine + acetyl-CoA = O-acetyl-L-serine + CoA</text>
        <dbReference type="Rhea" id="RHEA:24560"/>
        <dbReference type="ChEBI" id="CHEBI:33384"/>
        <dbReference type="ChEBI" id="CHEBI:57287"/>
        <dbReference type="ChEBI" id="CHEBI:57288"/>
        <dbReference type="ChEBI" id="CHEBI:58340"/>
        <dbReference type="EC" id="2.3.1.30"/>
    </reaction>
</comment>
<organism evidence="7">
    <name type="scientific">uncultured Campylobacterales bacterium</name>
    <dbReference type="NCBI Taxonomy" id="352960"/>
    <lineage>
        <taxon>Bacteria</taxon>
        <taxon>Pseudomonadati</taxon>
        <taxon>Campylobacterota</taxon>
        <taxon>Epsilonproteobacteria</taxon>
        <taxon>Campylobacterales</taxon>
        <taxon>environmental samples</taxon>
    </lineage>
</organism>
<dbReference type="InterPro" id="IPR053376">
    <property type="entry name" value="Serine_acetyltransferase"/>
</dbReference>
<evidence type="ECO:0000256" key="2">
    <source>
        <dbReference type="ARBA" id="ARBA00022605"/>
    </source>
</evidence>
<evidence type="ECO:0000256" key="6">
    <source>
        <dbReference type="PIRNR" id="PIRNR000441"/>
    </source>
</evidence>
<dbReference type="InterPro" id="IPR011004">
    <property type="entry name" value="Trimer_LpxA-like_sf"/>
</dbReference>
<keyword evidence="3 6" id="KW-0808">Transferase</keyword>
<dbReference type="AlphaFoldDB" id="A0A6S6TFV3"/>
<gene>
    <name evidence="7" type="ORF">HELGO_WM23506</name>
</gene>
<dbReference type="InterPro" id="IPR005881">
    <property type="entry name" value="Ser_O-AcTrfase"/>
</dbReference>
<evidence type="ECO:0000256" key="1">
    <source>
        <dbReference type="ARBA" id="ARBA00007274"/>
    </source>
</evidence>
<name>A0A6S6TFV3_9BACT</name>
<dbReference type="EMBL" id="CACVAW010000058">
    <property type="protein sequence ID" value="CAA6813767.1"/>
    <property type="molecule type" value="Genomic_DNA"/>
</dbReference>
<dbReference type="GO" id="GO:0006535">
    <property type="term" value="P:cysteine biosynthetic process from serine"/>
    <property type="evidence" value="ECO:0007669"/>
    <property type="project" value="InterPro"/>
</dbReference>
<dbReference type="InterPro" id="IPR045304">
    <property type="entry name" value="LbH_SAT"/>
</dbReference>
<dbReference type="SUPFAM" id="SSF51161">
    <property type="entry name" value="Trimeric LpxA-like enzymes"/>
    <property type="match status" value="1"/>
</dbReference>
<dbReference type="EC" id="2.3.1.30" evidence="6"/>
<dbReference type="Gene3D" id="1.10.3130.10">
    <property type="entry name" value="serine acetyltransferase, domain 1"/>
    <property type="match status" value="1"/>
</dbReference>
<dbReference type="Gene3D" id="2.160.10.10">
    <property type="entry name" value="Hexapeptide repeat proteins"/>
    <property type="match status" value="1"/>
</dbReference>
<comment type="similarity">
    <text evidence="1 6">Belongs to the transferase hexapeptide repeat family.</text>
</comment>
<dbReference type="PIRSF" id="PIRSF000441">
    <property type="entry name" value="CysE"/>
    <property type="match status" value="1"/>
</dbReference>
<dbReference type="NCBIfam" id="NF041874">
    <property type="entry name" value="EPS_EpsC"/>
    <property type="match status" value="1"/>
</dbReference>
<dbReference type="FunFam" id="2.160.10.10:FF:000007">
    <property type="entry name" value="Serine acetyltransferase"/>
    <property type="match status" value="1"/>
</dbReference>
<keyword evidence="2" id="KW-0028">Amino-acid biosynthesis</keyword>
<dbReference type="PANTHER" id="PTHR42811">
    <property type="entry name" value="SERINE ACETYLTRANSFERASE"/>
    <property type="match status" value="1"/>
</dbReference>
<protein>
    <recommendedName>
        <fullName evidence="6">Serine acetyltransferase</fullName>
        <ecNumber evidence="6">2.3.1.30</ecNumber>
    </recommendedName>
</protein>
<dbReference type="NCBIfam" id="TIGR01172">
    <property type="entry name" value="cysE"/>
    <property type="match status" value="1"/>
</dbReference>
<reference evidence="7" key="1">
    <citation type="submission" date="2020-01" db="EMBL/GenBank/DDBJ databases">
        <authorList>
            <person name="Meier V. D."/>
            <person name="Meier V D."/>
        </authorList>
    </citation>
    <scope>NUCLEOTIDE SEQUENCE</scope>
    <source>
        <strain evidence="7">HLG_WM_MAG_12</strain>
    </source>
</reference>
<dbReference type="InterPro" id="IPR001451">
    <property type="entry name" value="Hexapep"/>
</dbReference>
<proteinExistence type="inferred from homology"/>
<dbReference type="InterPro" id="IPR042122">
    <property type="entry name" value="Ser_AcTrfase_N_sf"/>
</dbReference>
<dbReference type="Pfam" id="PF00132">
    <property type="entry name" value="Hexapep"/>
    <property type="match status" value="1"/>
</dbReference>
<evidence type="ECO:0000256" key="4">
    <source>
        <dbReference type="ARBA" id="ARBA00023315"/>
    </source>
</evidence>
<dbReference type="GO" id="GO:0005737">
    <property type="term" value="C:cytoplasm"/>
    <property type="evidence" value="ECO:0007669"/>
    <property type="project" value="InterPro"/>
</dbReference>
<sequence length="190" mass="21024">MEKLSLLKQIKEDFLMPFEEDPAIRSKIELLFNYPGVWAIVHYRIAHKLYNTKWFKVLGRLLSGISQFLTCVDIHPGAVIGRRFFIDHAMGVVIGETAVIGDNVMMYHQVTLGGVSLERNVKRHPTIGNNVVLGTGAKVLGNIRIGDNCKVGANSVVVKDVADNHTAVGIPAVIKARINVNEAHVIDYQI</sequence>
<dbReference type="GO" id="GO:0009001">
    <property type="term" value="F:serine O-acetyltransferase activity"/>
    <property type="evidence" value="ECO:0007669"/>
    <property type="project" value="UniProtKB-EC"/>
</dbReference>
<evidence type="ECO:0000313" key="7">
    <source>
        <dbReference type="EMBL" id="CAA6813767.1"/>
    </source>
</evidence>
<evidence type="ECO:0000256" key="3">
    <source>
        <dbReference type="ARBA" id="ARBA00022679"/>
    </source>
</evidence>
<accession>A0A6S6TFV3</accession>
<evidence type="ECO:0000256" key="5">
    <source>
        <dbReference type="ARBA" id="ARBA00049486"/>
    </source>
</evidence>
<dbReference type="CDD" id="cd03354">
    <property type="entry name" value="LbH_SAT"/>
    <property type="match status" value="1"/>
</dbReference>
<keyword evidence="4 6" id="KW-0012">Acyltransferase</keyword>